<name>A0ABX2G218_9BURK</name>
<evidence type="ECO:0000313" key="2">
    <source>
        <dbReference type="Proteomes" id="UP001516061"/>
    </source>
</evidence>
<dbReference type="RefSeq" id="WP_173804431.1">
    <property type="nucleotide sequence ID" value="NZ_JABSNM010000004.1"/>
</dbReference>
<dbReference type="EMBL" id="JABSNM010000004">
    <property type="protein sequence ID" value="NRT55452.1"/>
    <property type="molecule type" value="Genomic_DNA"/>
</dbReference>
<gene>
    <name evidence="1" type="ORF">HNQ01_001164</name>
</gene>
<protein>
    <submittedName>
        <fullName evidence="1">Uncharacterized protein</fullName>
    </submittedName>
</protein>
<comment type="caution">
    <text evidence="1">The sequence shown here is derived from an EMBL/GenBank/DDBJ whole genome shotgun (WGS) entry which is preliminary data.</text>
</comment>
<proteinExistence type="predicted"/>
<accession>A0ABX2G218</accession>
<dbReference type="Proteomes" id="UP001516061">
    <property type="component" value="Unassembled WGS sequence"/>
</dbReference>
<keyword evidence="2" id="KW-1185">Reference proteome</keyword>
<organism evidence="1 2">
    <name type="scientific">Sphaerotilus uruguayifluvii</name>
    <dbReference type="NCBI Taxonomy" id="2735897"/>
    <lineage>
        <taxon>Bacteria</taxon>
        <taxon>Pseudomonadati</taxon>
        <taxon>Pseudomonadota</taxon>
        <taxon>Betaproteobacteria</taxon>
        <taxon>Burkholderiales</taxon>
        <taxon>Sphaerotilaceae</taxon>
        <taxon>Sphaerotilus</taxon>
    </lineage>
</organism>
<sequence>MSRRAAGAAAGLLAGLAGLVPPAGAAEFHLYLLCEGRVASRGVAHDAQLHLALRDNNMTALIQRSNLLPVGERMRYTASETAYTMSYRTPAAGSRLHADWFGTRIFVWMPDLRRLAETRLTIDRQSAELRGELLNADGDTLGQLRMQCEPRAPEDLPPPRF</sequence>
<reference evidence="1 2" key="1">
    <citation type="submission" date="2020-05" db="EMBL/GenBank/DDBJ databases">
        <title>Genomic Encyclopedia of Type Strains, Phase IV (KMG-V): Genome sequencing to study the core and pangenomes of soil and plant-associated prokaryotes.</title>
        <authorList>
            <person name="Whitman W."/>
        </authorList>
    </citation>
    <scope>NUCLEOTIDE SEQUENCE [LARGE SCALE GENOMIC DNA]</scope>
    <source>
        <strain evidence="1 2">C29</strain>
    </source>
</reference>
<evidence type="ECO:0000313" key="1">
    <source>
        <dbReference type="EMBL" id="NRT55452.1"/>
    </source>
</evidence>